<accession>E1YJU0</accession>
<evidence type="ECO:0000259" key="8">
    <source>
        <dbReference type="Pfam" id="PF01850"/>
    </source>
</evidence>
<protein>
    <recommendedName>
        <fullName evidence="8">PIN domain-containing protein</fullName>
    </recommendedName>
</protein>
<proteinExistence type="inferred from homology"/>
<evidence type="ECO:0000256" key="5">
    <source>
        <dbReference type="ARBA" id="ARBA00022801"/>
    </source>
</evidence>
<evidence type="ECO:0000256" key="4">
    <source>
        <dbReference type="ARBA" id="ARBA00022723"/>
    </source>
</evidence>
<keyword evidence="3" id="KW-0540">Nuclease</keyword>
<evidence type="ECO:0000256" key="6">
    <source>
        <dbReference type="ARBA" id="ARBA00022842"/>
    </source>
</evidence>
<dbReference type="InterPro" id="IPR029060">
    <property type="entry name" value="PIN-like_dom_sf"/>
</dbReference>
<dbReference type="PANTHER" id="PTHR33653:SF1">
    <property type="entry name" value="RIBONUCLEASE VAPC2"/>
    <property type="match status" value="1"/>
</dbReference>
<dbReference type="InterPro" id="IPR050556">
    <property type="entry name" value="Type_II_TA_system_RNase"/>
</dbReference>
<dbReference type="CDD" id="cd18741">
    <property type="entry name" value="PIN_VapC4-5_FitB-like"/>
    <property type="match status" value="1"/>
</dbReference>
<dbReference type="GO" id="GO:0046872">
    <property type="term" value="F:metal ion binding"/>
    <property type="evidence" value="ECO:0007669"/>
    <property type="project" value="UniProtKB-KW"/>
</dbReference>
<dbReference type="GO" id="GO:0004518">
    <property type="term" value="F:nuclease activity"/>
    <property type="evidence" value="ECO:0007669"/>
    <property type="project" value="UniProtKB-KW"/>
</dbReference>
<keyword evidence="4" id="KW-0479">Metal-binding</keyword>
<evidence type="ECO:0000256" key="3">
    <source>
        <dbReference type="ARBA" id="ARBA00022722"/>
    </source>
</evidence>
<dbReference type="AlphaFoldDB" id="E1YJU0"/>
<keyword evidence="2" id="KW-1277">Toxin-antitoxin system</keyword>
<evidence type="ECO:0000256" key="2">
    <source>
        <dbReference type="ARBA" id="ARBA00022649"/>
    </source>
</evidence>
<keyword evidence="6" id="KW-0460">Magnesium</keyword>
<name>E1YJU0_9BACT</name>
<evidence type="ECO:0000313" key="9">
    <source>
        <dbReference type="EMBL" id="CBX31544.1"/>
    </source>
</evidence>
<gene>
    <name evidence="9" type="ORF">N47_E50560</name>
</gene>
<dbReference type="SUPFAM" id="SSF88723">
    <property type="entry name" value="PIN domain-like"/>
    <property type="match status" value="1"/>
</dbReference>
<dbReference type="PANTHER" id="PTHR33653">
    <property type="entry name" value="RIBONUCLEASE VAPC2"/>
    <property type="match status" value="1"/>
</dbReference>
<dbReference type="Pfam" id="PF01850">
    <property type="entry name" value="PIN"/>
    <property type="match status" value="1"/>
</dbReference>
<dbReference type="EMBL" id="FR695877">
    <property type="protein sequence ID" value="CBX31544.1"/>
    <property type="molecule type" value="Genomic_DNA"/>
</dbReference>
<evidence type="ECO:0000256" key="1">
    <source>
        <dbReference type="ARBA" id="ARBA00001946"/>
    </source>
</evidence>
<comment type="cofactor">
    <cofactor evidence="1">
        <name>Mg(2+)</name>
        <dbReference type="ChEBI" id="CHEBI:18420"/>
    </cofactor>
</comment>
<dbReference type="GO" id="GO:0016787">
    <property type="term" value="F:hydrolase activity"/>
    <property type="evidence" value="ECO:0007669"/>
    <property type="project" value="UniProtKB-KW"/>
</dbReference>
<dbReference type="InterPro" id="IPR002716">
    <property type="entry name" value="PIN_dom"/>
</dbReference>
<organism evidence="9">
    <name type="scientific">uncultured Desulfobacterium sp</name>
    <dbReference type="NCBI Taxonomy" id="201089"/>
    <lineage>
        <taxon>Bacteria</taxon>
        <taxon>Pseudomonadati</taxon>
        <taxon>Thermodesulfobacteriota</taxon>
        <taxon>Desulfobacteria</taxon>
        <taxon>Desulfobacterales</taxon>
        <taxon>Desulfobacteriaceae</taxon>
        <taxon>Desulfobacterium</taxon>
        <taxon>environmental samples</taxon>
    </lineage>
</organism>
<reference evidence="9" key="1">
    <citation type="journal article" date="2011" name="Environ. Microbiol.">
        <title>Genomic insights into the metabolic potential of the polycyclic aromatic hydrocarbon degrading sulfate-reducing Deltaproteobacterium N47.</title>
        <authorList>
            <person name="Bergmann F."/>
            <person name="Selesi D."/>
            <person name="Weinmaier T."/>
            <person name="Tischler P."/>
            <person name="Rattei T."/>
            <person name="Meckenstock R.U."/>
        </authorList>
    </citation>
    <scope>NUCLEOTIDE SEQUENCE</scope>
</reference>
<sequence length="127" mass="14368">MSQVVIDTDVLILHLRGNKQIKEMLKEVAQSSLLCCSAITIGEIYAGMKDEEREKTELLLDSLPVFEVDRKIAELAGFYKRSIKSHHLELDDCLIAATCVLKKAVLITGNIKHYPMQNLEKKEIRGK</sequence>
<feature type="domain" description="PIN" evidence="8">
    <location>
        <begin position="4"/>
        <end position="110"/>
    </location>
</feature>
<comment type="similarity">
    <text evidence="7">Belongs to the PINc/VapC protein family.</text>
</comment>
<dbReference type="Gene3D" id="3.40.50.1010">
    <property type="entry name" value="5'-nuclease"/>
    <property type="match status" value="1"/>
</dbReference>
<evidence type="ECO:0000256" key="7">
    <source>
        <dbReference type="ARBA" id="ARBA00038093"/>
    </source>
</evidence>
<keyword evidence="5" id="KW-0378">Hydrolase</keyword>